<feature type="transmembrane region" description="Helical" evidence="7">
    <location>
        <begin position="429"/>
        <end position="448"/>
    </location>
</feature>
<feature type="transmembrane region" description="Helical" evidence="7">
    <location>
        <begin position="169"/>
        <end position="187"/>
    </location>
</feature>
<feature type="transmembrane region" description="Helical" evidence="7">
    <location>
        <begin position="247"/>
        <end position="263"/>
    </location>
</feature>
<comment type="similarity">
    <text evidence="2">Belongs to the nucleobase:cation symporter-2 (NCS2) (TC 2.A.40) family.</text>
</comment>
<dbReference type="PANTHER" id="PTHR42810">
    <property type="entry name" value="PURINE PERMEASE C1399.01C-RELATED"/>
    <property type="match status" value="1"/>
</dbReference>
<accession>A0AB34PSU3</accession>
<dbReference type="GO" id="GO:0000324">
    <property type="term" value="C:fungal-type vacuole"/>
    <property type="evidence" value="ECO:0007669"/>
    <property type="project" value="TreeGrafter"/>
</dbReference>
<comment type="caution">
    <text evidence="8">The sequence shown here is derived from an EMBL/GenBank/DDBJ whole genome shotgun (WGS) entry which is preliminary data.</text>
</comment>
<keyword evidence="6 7" id="KW-0472">Membrane</keyword>
<dbReference type="Pfam" id="PF00860">
    <property type="entry name" value="Xan_ur_permease"/>
    <property type="match status" value="1"/>
</dbReference>
<evidence type="ECO:0000313" key="8">
    <source>
        <dbReference type="EMBL" id="KGR09151.1"/>
    </source>
</evidence>
<comment type="subcellular location">
    <subcellularLocation>
        <location evidence="1">Membrane</location>
        <topology evidence="1">Multi-pass membrane protein</topology>
    </subcellularLocation>
</comment>
<gene>
    <name evidence="8" type="ORF">MG3_03909</name>
</gene>
<evidence type="ECO:0000313" key="9">
    <source>
        <dbReference type="Proteomes" id="UP000030161"/>
    </source>
</evidence>
<feature type="transmembrane region" description="Helical" evidence="7">
    <location>
        <begin position="314"/>
        <end position="331"/>
    </location>
</feature>
<feature type="transmembrane region" description="Helical" evidence="7">
    <location>
        <begin position="460"/>
        <end position="479"/>
    </location>
</feature>
<evidence type="ECO:0000256" key="1">
    <source>
        <dbReference type="ARBA" id="ARBA00004141"/>
    </source>
</evidence>
<dbReference type="NCBIfam" id="TIGR00801">
    <property type="entry name" value="ncs2"/>
    <property type="match status" value="1"/>
</dbReference>
<keyword evidence="3" id="KW-0813">Transport</keyword>
<dbReference type="EMBL" id="AJIX01000027">
    <property type="protein sequence ID" value="KGR09151.1"/>
    <property type="molecule type" value="Genomic_DNA"/>
</dbReference>
<name>A0AB34PSU3_CANAX</name>
<evidence type="ECO:0000256" key="3">
    <source>
        <dbReference type="ARBA" id="ARBA00022448"/>
    </source>
</evidence>
<evidence type="ECO:0000256" key="5">
    <source>
        <dbReference type="ARBA" id="ARBA00022989"/>
    </source>
</evidence>
<dbReference type="GO" id="GO:0005886">
    <property type="term" value="C:plasma membrane"/>
    <property type="evidence" value="ECO:0007669"/>
    <property type="project" value="TreeGrafter"/>
</dbReference>
<feature type="transmembrane region" description="Helical" evidence="7">
    <location>
        <begin position="499"/>
        <end position="521"/>
    </location>
</feature>
<organism evidence="8 9">
    <name type="scientific">Candida albicans P78048</name>
    <dbReference type="NCBI Taxonomy" id="1094989"/>
    <lineage>
        <taxon>Eukaryota</taxon>
        <taxon>Fungi</taxon>
        <taxon>Dikarya</taxon>
        <taxon>Ascomycota</taxon>
        <taxon>Saccharomycotina</taxon>
        <taxon>Pichiomycetes</taxon>
        <taxon>Debaryomycetaceae</taxon>
        <taxon>Candida/Lodderomyces clade</taxon>
        <taxon>Candida</taxon>
    </lineage>
</organism>
<feature type="transmembrane region" description="Helical" evidence="7">
    <location>
        <begin position="56"/>
        <end position="81"/>
    </location>
</feature>
<feature type="transmembrane region" description="Helical" evidence="7">
    <location>
        <begin position="93"/>
        <end position="109"/>
    </location>
</feature>
<dbReference type="AlphaFoldDB" id="A0AB34PSU3"/>
<dbReference type="PANTHER" id="PTHR42810:SF2">
    <property type="entry name" value="PURINE PERMEASE C1399.01C-RELATED"/>
    <property type="match status" value="1"/>
</dbReference>
<dbReference type="GO" id="GO:0042907">
    <property type="term" value="F:xanthine transmembrane transporter activity"/>
    <property type="evidence" value="ECO:0007669"/>
    <property type="project" value="TreeGrafter"/>
</dbReference>
<sequence>MSAIQKTLKRMVRKWTTKDGLLGDYDYKYLFTPDIPFITKELKTQPFFGVDSDMPILLGAILGFQHALAMLAGIVTVPIMVASTANLSVEIEQYLVSTSLIVSGVLSLIQITRFHIPKTPYYIGTGLLSVVGTSFATITIVTKAFPMMYADGTCPMASDGVTKLPCPDGYGKILASACCCALLEILLSFMKPSMLQKIFPPLVTGPVVMLIGVHLVESGFTDWVGGAGCQDSDTCTYGKFSAPWGDAKFIGLGFLVYVSIILAERFGAPIMKSCAVIFGLLIGCIVAAAAGYFSSDNVDAAPAASFMWVHTFKLTVYGPVVLPFLAVYIVLMMECIGDVTATSDVSRLPVSGEMYESRIQGGVLGDGICGILSTLMTMTPMSVFAQNNGVISITKCANRKVGYWCAFFLIVMGVFAKFAGAITSIPKPVLGGMTSFLFCSVAISGIKIISTTEFTRRDRFVLTAAVLPGLGATMLPNWFEHVFTYQGGNKSLKGFFNAIIVVVESGFCLSGVIAVILNLLIPQVEDDVEEINELVLDVVGSATESARQKFEEKEGVKLEALRSQLSNIKSNGGSQDAITVLHRNDGFPDLK</sequence>
<proteinExistence type="inferred from homology"/>
<feature type="transmembrane region" description="Helical" evidence="7">
    <location>
        <begin position="199"/>
        <end position="216"/>
    </location>
</feature>
<dbReference type="InterPro" id="IPR006042">
    <property type="entry name" value="Xan_ur_permease"/>
</dbReference>
<evidence type="ECO:0000256" key="4">
    <source>
        <dbReference type="ARBA" id="ARBA00022692"/>
    </source>
</evidence>
<keyword evidence="4 7" id="KW-0812">Transmembrane</keyword>
<feature type="transmembrane region" description="Helical" evidence="7">
    <location>
        <begin position="401"/>
        <end position="423"/>
    </location>
</feature>
<evidence type="ECO:0000256" key="2">
    <source>
        <dbReference type="ARBA" id="ARBA00008821"/>
    </source>
</evidence>
<evidence type="ECO:0000256" key="7">
    <source>
        <dbReference type="SAM" id="Phobius"/>
    </source>
</evidence>
<evidence type="ECO:0000256" key="6">
    <source>
        <dbReference type="ARBA" id="ARBA00023136"/>
    </source>
</evidence>
<reference evidence="8 9" key="1">
    <citation type="submission" date="2013-12" db="EMBL/GenBank/DDBJ databases">
        <title>The Genome Sequence of Candida albicans P78048.</title>
        <authorList>
            <consortium name="The Broad Institute Genome Sequencing Platform"/>
            <consortium name="The Broad Institute Genome Sequencing Center for Infectious Disease"/>
            <person name="Cuomo C."/>
            <person name="Bennett R."/>
            <person name="Hirakawa M."/>
            <person name="Noverr M."/>
            <person name="Mitchell A."/>
            <person name="Young S.K."/>
            <person name="Zeng Q."/>
            <person name="Gargeya S."/>
            <person name="Fitzgerald M."/>
            <person name="Abouelleil A."/>
            <person name="Alvarado L."/>
            <person name="Berlin A.M."/>
            <person name="Chapman S.B."/>
            <person name="Dewar J."/>
            <person name="Goldberg J."/>
            <person name="Griggs A."/>
            <person name="Gujja S."/>
            <person name="Hansen M."/>
            <person name="Howarth C."/>
            <person name="Imamovic A."/>
            <person name="Larimer J."/>
            <person name="McCowan C."/>
            <person name="Murphy C."/>
            <person name="Pearson M."/>
            <person name="Priest M."/>
            <person name="Roberts A."/>
            <person name="Saif S."/>
            <person name="Shea T."/>
            <person name="Sykes S."/>
            <person name="Wortman J."/>
            <person name="Nusbaum C."/>
            <person name="Birren B."/>
        </authorList>
    </citation>
    <scope>NUCLEOTIDE SEQUENCE [LARGE SCALE GENOMIC DNA]</scope>
    <source>
        <strain evidence="8 9">P78048</strain>
    </source>
</reference>
<keyword evidence="5 7" id="KW-1133">Transmembrane helix</keyword>
<dbReference type="Proteomes" id="UP000030161">
    <property type="component" value="Unassembled WGS sequence"/>
</dbReference>
<feature type="transmembrane region" description="Helical" evidence="7">
    <location>
        <begin position="121"/>
        <end position="149"/>
    </location>
</feature>
<dbReference type="InterPro" id="IPR006043">
    <property type="entry name" value="NCS2"/>
</dbReference>
<feature type="transmembrane region" description="Helical" evidence="7">
    <location>
        <begin position="275"/>
        <end position="294"/>
    </location>
</feature>
<protein>
    <submittedName>
        <fullName evidence="8">Uracil-xanthine permease</fullName>
    </submittedName>
</protein>